<dbReference type="Proteomes" id="UP000676386">
    <property type="component" value="Unassembled WGS sequence"/>
</dbReference>
<dbReference type="RefSeq" id="WP_211975414.1">
    <property type="nucleotide sequence ID" value="NZ_CBFHAM010000004.1"/>
</dbReference>
<accession>A0ABS5J4Y6</accession>
<evidence type="ECO:0000313" key="4">
    <source>
        <dbReference type="Proteomes" id="UP000676386"/>
    </source>
</evidence>
<feature type="domain" description="Oxidoreductase molybdopterin-binding" evidence="2">
    <location>
        <begin position="25"/>
        <end position="142"/>
    </location>
</feature>
<evidence type="ECO:0000259" key="2">
    <source>
        <dbReference type="Pfam" id="PF00174"/>
    </source>
</evidence>
<gene>
    <name evidence="3" type="ORF">KE626_23335</name>
</gene>
<feature type="signal peptide" evidence="1">
    <location>
        <begin position="1"/>
        <end position="21"/>
    </location>
</feature>
<reference evidence="3 4" key="1">
    <citation type="submission" date="2021-04" db="EMBL/GenBank/DDBJ databases">
        <title>Chitinophaga sp. nov., isolated from the rhizosphere soil.</title>
        <authorList>
            <person name="He S."/>
        </authorList>
    </citation>
    <scope>NUCLEOTIDE SEQUENCE [LARGE SCALE GENOMIC DNA]</scope>
    <source>
        <strain evidence="3 4">2R12</strain>
    </source>
</reference>
<evidence type="ECO:0000313" key="3">
    <source>
        <dbReference type="EMBL" id="MBS0030278.1"/>
    </source>
</evidence>
<dbReference type="SUPFAM" id="SSF56524">
    <property type="entry name" value="Oxidoreductase molybdopterin-binding domain"/>
    <property type="match status" value="1"/>
</dbReference>
<comment type="caution">
    <text evidence="3">The sequence shown here is derived from an EMBL/GenBank/DDBJ whole genome shotgun (WGS) entry which is preliminary data.</text>
</comment>
<feature type="chain" id="PRO_5045678379" evidence="1">
    <location>
        <begin position="22"/>
        <end position="162"/>
    </location>
</feature>
<keyword evidence="1" id="KW-0732">Signal</keyword>
<name>A0ABS5J4Y6_9BACT</name>
<dbReference type="EMBL" id="JAGTXB010000013">
    <property type="protein sequence ID" value="MBS0030278.1"/>
    <property type="molecule type" value="Genomic_DNA"/>
</dbReference>
<dbReference type="InterPro" id="IPR000572">
    <property type="entry name" value="OxRdtase_Mopterin-bd_dom"/>
</dbReference>
<sequence>MTHKLITFITTAVLFTSAVQAQTGISVEGEVSRPLKLTAADIGRMKNVEVTAADRDGKEHRYSGVPVYEILQQAGVTLGAQLRGENMSKYLLVKSGDGYEVLFSLPELDSTFASRVIILADKMDGQPLPAGKGPFRIVVPGEKKPARWIWEVRSMTVRFAKE</sequence>
<dbReference type="Gene3D" id="3.90.420.10">
    <property type="entry name" value="Oxidoreductase, molybdopterin-binding domain"/>
    <property type="match status" value="1"/>
</dbReference>
<organism evidence="3 4">
    <name type="scientific">Chitinophaga hostae</name>
    <dbReference type="NCBI Taxonomy" id="2831022"/>
    <lineage>
        <taxon>Bacteria</taxon>
        <taxon>Pseudomonadati</taxon>
        <taxon>Bacteroidota</taxon>
        <taxon>Chitinophagia</taxon>
        <taxon>Chitinophagales</taxon>
        <taxon>Chitinophagaceae</taxon>
        <taxon>Chitinophaga</taxon>
    </lineage>
</organism>
<evidence type="ECO:0000256" key="1">
    <source>
        <dbReference type="SAM" id="SignalP"/>
    </source>
</evidence>
<protein>
    <submittedName>
        <fullName evidence="3">Molybdopterin-dependent oxidoreductase</fullName>
    </submittedName>
</protein>
<keyword evidence="4" id="KW-1185">Reference proteome</keyword>
<dbReference type="InterPro" id="IPR036374">
    <property type="entry name" value="OxRdtase_Mopterin-bd_sf"/>
</dbReference>
<proteinExistence type="predicted"/>
<dbReference type="Pfam" id="PF00174">
    <property type="entry name" value="Oxidored_molyb"/>
    <property type="match status" value="1"/>
</dbReference>